<accession>A0AA97KFZ0</accession>
<keyword evidence="2" id="KW-0752">Steroid biosynthesis</keyword>
<sequence>MTRKACFLVPFISQGHAALFLDAYGGRVHLSCARLVELPAERSHHCFIARETGEEMAIDSSALPLDHALNVLGVLTFLWLFVKIALVVGWVMRVYVLSEKWRGVDLASYGPWAVVTGSTSGIGKAYAHELARRGFDVVLISRSMEKLKQVAAEIEQQHGRSTKVIQTDFTGGSEIYEPIRAALQGLEIGVLVNNVGMVANQLVPFLSVTNVDKYTNDAVNCNMLSTVKMTQIILPQMVARKKGIIINFASFGGARPWPFNLMYGATKTFVDFFSQGLDIEYGSKGIIVQSVLPLYVATGMTAVIDKRFTVSSESFVRQALNTVGLSDRVTGCLSHAVQKLAIELVFPVWLHLFVAGTTLFEKYVGKVF</sequence>
<dbReference type="AlphaFoldDB" id="A0AA97KFZ0"/>
<dbReference type="GO" id="GO:0006694">
    <property type="term" value="P:steroid biosynthetic process"/>
    <property type="evidence" value="ECO:0007669"/>
    <property type="project" value="UniProtKB-KW"/>
</dbReference>
<keyword evidence="4" id="KW-1133">Transmembrane helix</keyword>
<evidence type="ECO:0000256" key="2">
    <source>
        <dbReference type="ARBA" id="ARBA00022955"/>
    </source>
</evidence>
<organism evidence="5 6">
    <name type="scientific">Eublepharis macularius</name>
    <name type="common">Leopard gecko</name>
    <name type="synonym">Cyrtodactylus macularius</name>
    <dbReference type="NCBI Taxonomy" id="481883"/>
    <lineage>
        <taxon>Eukaryota</taxon>
        <taxon>Metazoa</taxon>
        <taxon>Chordata</taxon>
        <taxon>Craniata</taxon>
        <taxon>Vertebrata</taxon>
        <taxon>Euteleostomi</taxon>
        <taxon>Lepidosauria</taxon>
        <taxon>Squamata</taxon>
        <taxon>Bifurcata</taxon>
        <taxon>Gekkota</taxon>
        <taxon>Eublepharidae</taxon>
        <taxon>Eublepharinae</taxon>
        <taxon>Eublepharis</taxon>
    </lineage>
</organism>
<keyword evidence="4" id="KW-0812">Transmembrane</keyword>
<protein>
    <submittedName>
        <fullName evidence="6">Very-long-chain 3-oxoacyl-CoA reductase-like isoform X1</fullName>
    </submittedName>
</protein>
<dbReference type="InterPro" id="IPR051019">
    <property type="entry name" value="VLCFA-Steroid_DH"/>
</dbReference>
<keyword evidence="2" id="KW-0443">Lipid metabolism</keyword>
<name>A0AA97KFZ0_EUBMA</name>
<dbReference type="PRINTS" id="PR00081">
    <property type="entry name" value="GDHRDH"/>
</dbReference>
<dbReference type="GO" id="GO:0005783">
    <property type="term" value="C:endoplasmic reticulum"/>
    <property type="evidence" value="ECO:0007669"/>
    <property type="project" value="TreeGrafter"/>
</dbReference>
<keyword evidence="2" id="KW-0444">Lipid biosynthesis</keyword>
<dbReference type="PANTHER" id="PTHR43899">
    <property type="entry name" value="RH59310P"/>
    <property type="match status" value="1"/>
</dbReference>
<dbReference type="KEGG" id="emc:129343284"/>
<dbReference type="Gene3D" id="3.40.50.720">
    <property type="entry name" value="NAD(P)-binding Rossmann-like Domain"/>
    <property type="match status" value="1"/>
</dbReference>
<dbReference type="Proteomes" id="UP001190640">
    <property type="component" value="Chromosome 15"/>
</dbReference>
<dbReference type="FunFam" id="3.40.50.720:FF:000137">
    <property type="entry name" value="Hydroxysteroid (17-beta) dehydrogenase 3"/>
    <property type="match status" value="1"/>
</dbReference>
<evidence type="ECO:0000256" key="3">
    <source>
        <dbReference type="ARBA" id="ARBA00023002"/>
    </source>
</evidence>
<dbReference type="InterPro" id="IPR036291">
    <property type="entry name" value="NAD(P)-bd_dom_sf"/>
</dbReference>
<feature type="transmembrane region" description="Helical" evidence="4">
    <location>
        <begin position="71"/>
        <end position="92"/>
    </location>
</feature>
<reference evidence="6" key="1">
    <citation type="submission" date="2025-08" db="UniProtKB">
        <authorList>
            <consortium name="RefSeq"/>
        </authorList>
    </citation>
    <scope>IDENTIFICATION</scope>
    <source>
        <tissue evidence="6">Blood</tissue>
    </source>
</reference>
<keyword evidence="5" id="KW-1185">Reference proteome</keyword>
<dbReference type="CDD" id="cd05356">
    <property type="entry name" value="17beta-HSD1_like_SDR_c"/>
    <property type="match status" value="1"/>
</dbReference>
<dbReference type="InterPro" id="IPR002347">
    <property type="entry name" value="SDR_fam"/>
</dbReference>
<keyword evidence="4" id="KW-0472">Membrane</keyword>
<evidence type="ECO:0000313" key="6">
    <source>
        <dbReference type="RefSeq" id="XP_054855390.1"/>
    </source>
</evidence>
<dbReference type="RefSeq" id="XP_054855390.1">
    <property type="nucleotide sequence ID" value="XM_054999415.1"/>
</dbReference>
<dbReference type="Pfam" id="PF00106">
    <property type="entry name" value="adh_short"/>
    <property type="match status" value="1"/>
</dbReference>
<evidence type="ECO:0000313" key="5">
    <source>
        <dbReference type="Proteomes" id="UP001190640"/>
    </source>
</evidence>
<keyword evidence="3" id="KW-0560">Oxidoreductase</keyword>
<proteinExistence type="predicted"/>
<dbReference type="PANTHER" id="PTHR43899:SF10">
    <property type="entry name" value="20BETA-HYDROXYSTEROID DEHYDROGENASE TYPE 2"/>
    <property type="match status" value="1"/>
</dbReference>
<gene>
    <name evidence="6" type="primary">LOC129343284</name>
</gene>
<evidence type="ECO:0000256" key="4">
    <source>
        <dbReference type="SAM" id="Phobius"/>
    </source>
</evidence>
<evidence type="ECO:0000256" key="1">
    <source>
        <dbReference type="ARBA" id="ARBA00022857"/>
    </source>
</evidence>
<dbReference type="SUPFAM" id="SSF51735">
    <property type="entry name" value="NAD(P)-binding Rossmann-fold domains"/>
    <property type="match status" value="1"/>
</dbReference>
<dbReference type="GO" id="GO:0016491">
    <property type="term" value="F:oxidoreductase activity"/>
    <property type="evidence" value="ECO:0007669"/>
    <property type="project" value="UniProtKB-KW"/>
</dbReference>
<dbReference type="GeneID" id="129343284"/>
<keyword evidence="1" id="KW-0521">NADP</keyword>